<dbReference type="Proteomes" id="UP001164929">
    <property type="component" value="Chromosome 17"/>
</dbReference>
<accession>A0AAD6LGQ3</accession>
<name>A0AAD6LGQ3_9ROSI</name>
<protein>
    <submittedName>
        <fullName evidence="1">Uncharacterized protein</fullName>
    </submittedName>
</protein>
<dbReference type="AlphaFoldDB" id="A0AAD6LGQ3"/>
<reference evidence="1" key="1">
    <citation type="journal article" date="2023" name="Mol. Ecol. Resour.">
        <title>Chromosome-level genome assembly of a triploid poplar Populus alba 'Berolinensis'.</title>
        <authorList>
            <person name="Chen S."/>
            <person name="Yu Y."/>
            <person name="Wang X."/>
            <person name="Wang S."/>
            <person name="Zhang T."/>
            <person name="Zhou Y."/>
            <person name="He R."/>
            <person name="Meng N."/>
            <person name="Wang Y."/>
            <person name="Liu W."/>
            <person name="Liu Z."/>
            <person name="Liu J."/>
            <person name="Guo Q."/>
            <person name="Huang H."/>
            <person name="Sederoff R.R."/>
            <person name="Wang G."/>
            <person name="Qu G."/>
            <person name="Chen S."/>
        </authorList>
    </citation>
    <scope>NUCLEOTIDE SEQUENCE</scope>
    <source>
        <strain evidence="1">SC-2020</strain>
    </source>
</reference>
<evidence type="ECO:0000313" key="2">
    <source>
        <dbReference type="Proteomes" id="UP001164929"/>
    </source>
</evidence>
<organism evidence="1 2">
    <name type="scientific">Populus alba x Populus x berolinensis</name>
    <dbReference type="NCBI Taxonomy" id="444605"/>
    <lineage>
        <taxon>Eukaryota</taxon>
        <taxon>Viridiplantae</taxon>
        <taxon>Streptophyta</taxon>
        <taxon>Embryophyta</taxon>
        <taxon>Tracheophyta</taxon>
        <taxon>Spermatophyta</taxon>
        <taxon>Magnoliopsida</taxon>
        <taxon>eudicotyledons</taxon>
        <taxon>Gunneridae</taxon>
        <taxon>Pentapetalae</taxon>
        <taxon>rosids</taxon>
        <taxon>fabids</taxon>
        <taxon>Malpighiales</taxon>
        <taxon>Salicaceae</taxon>
        <taxon>Saliceae</taxon>
        <taxon>Populus</taxon>
    </lineage>
</organism>
<sequence>MYAIHALLGCQAKCVMVPSVGLNRLPLDKCDKPAQMCPSMSFKNFATMRFSKGGMFIFSLSAHHLVIYRLHGNSKNLLCAYELIGEHQ</sequence>
<keyword evidence="2" id="KW-1185">Reference proteome</keyword>
<evidence type="ECO:0000313" key="1">
    <source>
        <dbReference type="EMBL" id="KAJ6960347.1"/>
    </source>
</evidence>
<gene>
    <name evidence="1" type="ORF">NC653_038393</name>
</gene>
<comment type="caution">
    <text evidence="1">The sequence shown here is derived from an EMBL/GenBank/DDBJ whole genome shotgun (WGS) entry which is preliminary data.</text>
</comment>
<dbReference type="EMBL" id="JAQIZT010000017">
    <property type="protein sequence ID" value="KAJ6960347.1"/>
    <property type="molecule type" value="Genomic_DNA"/>
</dbReference>
<proteinExistence type="predicted"/>